<proteinExistence type="predicted"/>
<name>A0A6L3N612_9BURK</name>
<dbReference type="RefSeq" id="WP_150998351.1">
    <property type="nucleotide sequence ID" value="NZ_CABVPM010000001.1"/>
</dbReference>
<dbReference type="Proteomes" id="UP000473470">
    <property type="component" value="Unassembled WGS sequence"/>
</dbReference>
<gene>
    <name evidence="1" type="ORF">F7R25_03895</name>
</gene>
<evidence type="ECO:0000313" key="2">
    <source>
        <dbReference type="Proteomes" id="UP000473470"/>
    </source>
</evidence>
<accession>A0A6L3N612</accession>
<reference evidence="1 2" key="1">
    <citation type="submission" date="2019-09" db="EMBL/GenBank/DDBJ databases">
        <title>Draft genome sequences of 48 bacterial type strains from the CCUG.</title>
        <authorList>
            <person name="Tunovic T."/>
            <person name="Pineiro-Iglesias B."/>
            <person name="Unosson C."/>
            <person name="Inganas E."/>
            <person name="Ohlen M."/>
            <person name="Cardew S."/>
            <person name="Jensie-Markopoulos S."/>
            <person name="Salva-Serra F."/>
            <person name="Jaen-Luchoro D."/>
            <person name="Karlsson R."/>
            <person name="Svensson-Stadler L."/>
            <person name="Chun J."/>
            <person name="Moore E."/>
        </authorList>
    </citation>
    <scope>NUCLEOTIDE SEQUENCE [LARGE SCALE GENOMIC DNA]</scope>
    <source>
        <strain evidence="1 2">CCUG 65686</strain>
    </source>
</reference>
<dbReference type="AlphaFoldDB" id="A0A6L3N612"/>
<dbReference type="EMBL" id="VZOK01000004">
    <property type="protein sequence ID" value="KAB0640647.1"/>
    <property type="molecule type" value="Genomic_DNA"/>
</dbReference>
<organism evidence="1 2">
    <name type="scientific">Burkholderia stagnalis</name>
    <dbReference type="NCBI Taxonomy" id="1503054"/>
    <lineage>
        <taxon>Bacteria</taxon>
        <taxon>Pseudomonadati</taxon>
        <taxon>Pseudomonadota</taxon>
        <taxon>Betaproteobacteria</taxon>
        <taxon>Burkholderiales</taxon>
        <taxon>Burkholderiaceae</taxon>
        <taxon>Burkholderia</taxon>
        <taxon>Burkholderia cepacia complex</taxon>
    </lineage>
</organism>
<sequence length="214" mass="24109">MSDFGDKLRGTISRLSQLPISNLRFLLESEFELLEHELRPLTEGVKVSFYKEVQSILEEAGHTGHSIESIRATYGRICRRKAPSPSEVPQIPITRTVDMTTGIGATSPKVSVATSVAQPRPNHAPGGASPVVEKITPDWKWREVSERLKNEPIDSLPTEQDLKIWAYLKQICDSKFPPLNIKTDYYSLEQNFNGSNTKDAVLRLHSKMIHHGYE</sequence>
<comment type="caution">
    <text evidence="1">The sequence shown here is derived from an EMBL/GenBank/DDBJ whole genome shotgun (WGS) entry which is preliminary data.</text>
</comment>
<evidence type="ECO:0000313" key="1">
    <source>
        <dbReference type="EMBL" id="KAB0640647.1"/>
    </source>
</evidence>
<protein>
    <submittedName>
        <fullName evidence="1">Uncharacterized protein</fullName>
    </submittedName>
</protein>